<accession>A0A4R1LB54</accession>
<organism evidence="1 2">
    <name type="scientific">Acidipila rosea</name>
    <dbReference type="NCBI Taxonomy" id="768535"/>
    <lineage>
        <taxon>Bacteria</taxon>
        <taxon>Pseudomonadati</taxon>
        <taxon>Acidobacteriota</taxon>
        <taxon>Terriglobia</taxon>
        <taxon>Terriglobales</taxon>
        <taxon>Acidobacteriaceae</taxon>
        <taxon>Acidipila</taxon>
    </lineage>
</organism>
<dbReference type="AlphaFoldDB" id="A0A4R1LB54"/>
<dbReference type="Gene3D" id="1.10.10.10">
    <property type="entry name" value="Winged helix-like DNA-binding domain superfamily/Winged helix DNA-binding domain"/>
    <property type="match status" value="1"/>
</dbReference>
<keyword evidence="2" id="KW-1185">Reference proteome</keyword>
<protein>
    <submittedName>
        <fullName evidence="1">BadM/Rrf2 family transcriptional regulator</fullName>
    </submittedName>
</protein>
<dbReference type="RefSeq" id="WP_131991701.1">
    <property type="nucleotide sequence ID" value="NZ_SMGK01000001.1"/>
</dbReference>
<evidence type="ECO:0000313" key="1">
    <source>
        <dbReference type="EMBL" id="TCK75708.1"/>
    </source>
</evidence>
<dbReference type="EMBL" id="SMGK01000001">
    <property type="protein sequence ID" value="TCK75708.1"/>
    <property type="molecule type" value="Genomic_DNA"/>
</dbReference>
<dbReference type="OrthoDB" id="213028at2"/>
<dbReference type="GO" id="GO:0003700">
    <property type="term" value="F:DNA-binding transcription factor activity"/>
    <property type="evidence" value="ECO:0007669"/>
    <property type="project" value="TreeGrafter"/>
</dbReference>
<dbReference type="Proteomes" id="UP000295210">
    <property type="component" value="Unassembled WGS sequence"/>
</dbReference>
<dbReference type="PANTHER" id="PTHR33221">
    <property type="entry name" value="WINGED HELIX-TURN-HELIX TRANSCRIPTIONAL REGULATOR, RRF2 FAMILY"/>
    <property type="match status" value="1"/>
</dbReference>
<dbReference type="NCBIfam" id="TIGR00738">
    <property type="entry name" value="rrf2_super"/>
    <property type="match status" value="1"/>
</dbReference>
<dbReference type="PANTHER" id="PTHR33221:SF15">
    <property type="entry name" value="HTH-TYPE TRANSCRIPTIONAL REGULATOR YWGB-RELATED"/>
    <property type="match status" value="1"/>
</dbReference>
<proteinExistence type="predicted"/>
<dbReference type="Pfam" id="PF02082">
    <property type="entry name" value="Rrf2"/>
    <property type="match status" value="1"/>
</dbReference>
<comment type="caution">
    <text evidence="1">The sequence shown here is derived from an EMBL/GenBank/DDBJ whole genome shotgun (WGS) entry which is preliminary data.</text>
</comment>
<name>A0A4R1LB54_9BACT</name>
<evidence type="ECO:0000313" key="2">
    <source>
        <dbReference type="Proteomes" id="UP000295210"/>
    </source>
</evidence>
<dbReference type="PROSITE" id="PS51197">
    <property type="entry name" value="HTH_RRF2_2"/>
    <property type="match status" value="1"/>
</dbReference>
<dbReference type="SUPFAM" id="SSF46785">
    <property type="entry name" value="Winged helix' DNA-binding domain"/>
    <property type="match status" value="1"/>
</dbReference>
<dbReference type="InterPro" id="IPR036388">
    <property type="entry name" value="WH-like_DNA-bd_sf"/>
</dbReference>
<gene>
    <name evidence="1" type="ORF">C7378_0699</name>
</gene>
<dbReference type="InterPro" id="IPR000944">
    <property type="entry name" value="Tscrpt_reg_Rrf2"/>
</dbReference>
<dbReference type="InterPro" id="IPR036390">
    <property type="entry name" value="WH_DNA-bd_sf"/>
</dbReference>
<dbReference type="GO" id="GO:0005829">
    <property type="term" value="C:cytosol"/>
    <property type="evidence" value="ECO:0007669"/>
    <property type="project" value="TreeGrafter"/>
</dbReference>
<reference evidence="1 2" key="1">
    <citation type="submission" date="2019-03" db="EMBL/GenBank/DDBJ databases">
        <title>Genomic Encyclopedia of Type Strains, Phase IV (KMG-IV): sequencing the most valuable type-strain genomes for metagenomic binning, comparative biology and taxonomic classification.</title>
        <authorList>
            <person name="Goeker M."/>
        </authorList>
    </citation>
    <scope>NUCLEOTIDE SEQUENCE [LARGE SCALE GENOMIC DNA]</scope>
    <source>
        <strain evidence="1 2">DSM 103428</strain>
    </source>
</reference>
<sequence>MAANTRFVTAIHALVILALEPGSLATSDDVADALKTNPVVIRRVFSHLRQAGLIESHKGPNGGSRLARPPKEITLAAIYRAVESEPLLTATLSSSGTGNKAGNKLAGTLEEVFRRTQRAVEKELEETTLNDLAKRMARKAK</sequence>